<dbReference type="SUPFAM" id="SSF64005">
    <property type="entry name" value="Undecaprenyl diphosphate synthase"/>
    <property type="match status" value="1"/>
</dbReference>
<comment type="subunit">
    <text evidence="3">Homodimer.</text>
</comment>
<keyword evidence="3" id="KW-0479">Metal-binding</keyword>
<name>A0A0D7CPR1_9ACTN</name>
<dbReference type="InterPro" id="IPR036424">
    <property type="entry name" value="UPP_synth-like_sf"/>
</dbReference>
<feature type="binding site" evidence="3">
    <location>
        <position position="194"/>
    </location>
    <ligand>
        <name>Mg(2+)</name>
        <dbReference type="ChEBI" id="CHEBI:18420"/>
    </ligand>
</feature>
<dbReference type="Gene3D" id="3.40.1180.10">
    <property type="entry name" value="Decaprenyl diphosphate synthase-like"/>
    <property type="match status" value="1"/>
</dbReference>
<feature type="binding site" evidence="3">
    <location>
        <begin position="11"/>
        <end position="14"/>
    </location>
    <ligand>
        <name>substrate</name>
    </ligand>
</feature>
<sequence>MPRHLGIVMDGNRRWAREHGLPTAGHGHRAGFGKIPHLLDWCDAFGIGTVTLWMLSDDNIRNRSSAELADLYAINGDVVEGLAAARRWRLHPIGSMELLPSWLADRLRDAERATEHLNGMLVNLAIAYGGRSDLICAVRALVADMASGQVDSVTEEVLARYLSTAGQPDPDLVIRTSGEVRTSGILLWQAALAELYFCDRLWPDFSRQDLHDALDAYSRRQRRLGA</sequence>
<reference evidence="4 5" key="1">
    <citation type="submission" date="2014-09" db="EMBL/GenBank/DDBJ databases">
        <title>Draft genome sequence of Streptomyces natalensis ATCC 27448, producer of the antifungal pimaricin.</title>
        <authorList>
            <person name="Mendes M.V."/>
            <person name="Beites T."/>
            <person name="Pires S."/>
            <person name="Santos C.L."/>
            <person name="Moradas-Ferreira P."/>
        </authorList>
    </citation>
    <scope>NUCLEOTIDE SEQUENCE [LARGE SCALE GENOMIC DNA]</scope>
    <source>
        <strain evidence="4 5">ATCC 27448</strain>
    </source>
</reference>
<feature type="active site" evidence="3">
    <location>
        <position position="10"/>
    </location>
</feature>
<dbReference type="GO" id="GO:0033850">
    <property type="term" value="F:Z-farnesyl diphosphate synthase activity"/>
    <property type="evidence" value="ECO:0007669"/>
    <property type="project" value="TreeGrafter"/>
</dbReference>
<comment type="caution">
    <text evidence="3">Lacks conserved residue(s) required for the propagation of feature annotation.</text>
</comment>
<dbReference type="AlphaFoldDB" id="A0A0D7CPR1"/>
<dbReference type="PANTHER" id="PTHR10291">
    <property type="entry name" value="DEHYDRODOLICHYL DIPHOSPHATE SYNTHASE FAMILY MEMBER"/>
    <property type="match status" value="1"/>
</dbReference>
<evidence type="ECO:0000256" key="3">
    <source>
        <dbReference type="HAMAP-Rule" id="MF_01139"/>
    </source>
</evidence>
<dbReference type="EMBL" id="JRKI01000016">
    <property type="protein sequence ID" value="KIZ17850.1"/>
    <property type="molecule type" value="Genomic_DNA"/>
</dbReference>
<comment type="function">
    <text evidence="3">Catalyzes the condensation of isopentenyl diphosphate (IPP) with allylic pyrophosphates generating different type of terpenoids.</text>
</comment>
<feature type="binding site" evidence="3">
    <location>
        <position position="15"/>
    </location>
    <ligand>
        <name>substrate</name>
    </ligand>
</feature>
<feature type="binding site" evidence="3">
    <location>
        <begin position="181"/>
        <end position="183"/>
    </location>
    <ligand>
        <name>substrate</name>
    </ligand>
</feature>
<dbReference type="GO" id="GO:0000287">
    <property type="term" value="F:magnesium ion binding"/>
    <property type="evidence" value="ECO:0007669"/>
    <property type="project" value="UniProtKB-UniRule"/>
</dbReference>
<dbReference type="CDD" id="cd00475">
    <property type="entry name" value="Cis_IPPS"/>
    <property type="match status" value="1"/>
</dbReference>
<evidence type="ECO:0000256" key="2">
    <source>
        <dbReference type="ARBA" id="ARBA00038453"/>
    </source>
</evidence>
<dbReference type="PANTHER" id="PTHR10291:SF43">
    <property type="entry name" value="DEHYDRODOLICHYL DIPHOSPHATE SYNTHASE COMPLEX SUBUNIT DHDDS"/>
    <property type="match status" value="1"/>
</dbReference>
<dbReference type="Proteomes" id="UP000032458">
    <property type="component" value="Unassembled WGS sequence"/>
</dbReference>
<keyword evidence="5" id="KW-1185">Reference proteome</keyword>
<evidence type="ECO:0000256" key="1">
    <source>
        <dbReference type="ARBA" id="ARBA00022679"/>
    </source>
</evidence>
<dbReference type="GO" id="GO:0005886">
    <property type="term" value="C:plasma membrane"/>
    <property type="evidence" value="ECO:0007669"/>
    <property type="project" value="TreeGrafter"/>
</dbReference>
<comment type="cofactor">
    <cofactor evidence="3">
        <name>Mg(2+)</name>
        <dbReference type="ChEBI" id="CHEBI:18420"/>
    </cofactor>
    <text evidence="3">Binds 2 magnesium ions per subunit.</text>
</comment>
<dbReference type="EC" id="2.5.1.-" evidence="3"/>
<keyword evidence="3" id="KW-0460">Magnesium</keyword>
<protein>
    <recommendedName>
        <fullName evidence="3">Isoprenyl transferase</fullName>
        <ecNumber evidence="3">2.5.1.-</ecNumber>
    </recommendedName>
</protein>
<dbReference type="PATRIC" id="fig|1240678.4.peg.2377"/>
<feature type="binding site" evidence="3">
    <location>
        <position position="10"/>
    </location>
    <ligand>
        <name>Mg(2+)</name>
        <dbReference type="ChEBI" id="CHEBI:18420"/>
    </ligand>
</feature>
<proteinExistence type="inferred from homology"/>
<dbReference type="InterPro" id="IPR001441">
    <property type="entry name" value="UPP_synth-like"/>
</dbReference>
<dbReference type="GO" id="GO:0016094">
    <property type="term" value="P:polyprenol biosynthetic process"/>
    <property type="evidence" value="ECO:0007669"/>
    <property type="project" value="TreeGrafter"/>
</dbReference>
<accession>A0A0D7CPR1</accession>
<comment type="similarity">
    <text evidence="2">Belongs to the UPP synthase family. Z-FPP synthase subfamily.</text>
</comment>
<dbReference type="HAMAP" id="MF_01139">
    <property type="entry name" value="ISPT"/>
    <property type="match status" value="1"/>
</dbReference>
<feature type="binding site" evidence="3">
    <location>
        <position position="63"/>
    </location>
    <ligand>
        <name>substrate</name>
    </ligand>
</feature>
<organism evidence="4 5">
    <name type="scientific">Streptomyces natalensis ATCC 27448</name>
    <dbReference type="NCBI Taxonomy" id="1240678"/>
    <lineage>
        <taxon>Bacteria</taxon>
        <taxon>Bacillati</taxon>
        <taxon>Actinomycetota</taxon>
        <taxon>Actinomycetes</taxon>
        <taxon>Kitasatosporales</taxon>
        <taxon>Streptomycetaceae</taxon>
        <taxon>Streptomyces</taxon>
    </lineage>
</organism>
<dbReference type="GO" id="GO:0045547">
    <property type="term" value="F:ditrans,polycis-polyprenyl diphosphate synthase [(2E,6E)-farnesyl diphosphate specific] activity"/>
    <property type="evidence" value="ECO:0007669"/>
    <property type="project" value="TreeGrafter"/>
</dbReference>
<feature type="binding site" evidence="3">
    <location>
        <position position="28"/>
    </location>
    <ligand>
        <name>substrate</name>
    </ligand>
</feature>
<keyword evidence="1 3" id="KW-0808">Transferase</keyword>
<feature type="binding site" evidence="3">
    <location>
        <position position="175"/>
    </location>
    <ligand>
        <name>substrate</name>
    </ligand>
</feature>
<evidence type="ECO:0000313" key="4">
    <source>
        <dbReference type="EMBL" id="KIZ17850.1"/>
    </source>
</evidence>
<feature type="binding site" evidence="3">
    <location>
        <begin position="56"/>
        <end position="58"/>
    </location>
    <ligand>
        <name>substrate</name>
    </ligand>
</feature>
<evidence type="ECO:0000313" key="5">
    <source>
        <dbReference type="Proteomes" id="UP000032458"/>
    </source>
</evidence>
<dbReference type="NCBIfam" id="TIGR00055">
    <property type="entry name" value="uppS"/>
    <property type="match status" value="1"/>
</dbReference>
<gene>
    <name evidence="4" type="ORF">SNA_11325</name>
</gene>
<dbReference type="Pfam" id="PF01255">
    <property type="entry name" value="Prenyltransf"/>
    <property type="match status" value="1"/>
</dbReference>
<comment type="caution">
    <text evidence="4">The sequence shown here is derived from an EMBL/GenBank/DDBJ whole genome shotgun (WGS) entry which is preliminary data.</text>
</comment>
<feature type="active site" description="Proton acceptor" evidence="3">
    <location>
        <position position="59"/>
    </location>
</feature>